<name>A0ACA9JXM7_9GLOM</name>
<evidence type="ECO:0000313" key="2">
    <source>
        <dbReference type="Proteomes" id="UP000789525"/>
    </source>
</evidence>
<proteinExistence type="predicted"/>
<gene>
    <name evidence="1" type="ORF">ACOLOM_LOCUS254</name>
</gene>
<dbReference type="EMBL" id="CAJVPT010000253">
    <property type="protein sequence ID" value="CAG8441433.1"/>
    <property type="molecule type" value="Genomic_DNA"/>
</dbReference>
<organism evidence="1 2">
    <name type="scientific">Acaulospora colombiana</name>
    <dbReference type="NCBI Taxonomy" id="27376"/>
    <lineage>
        <taxon>Eukaryota</taxon>
        <taxon>Fungi</taxon>
        <taxon>Fungi incertae sedis</taxon>
        <taxon>Mucoromycota</taxon>
        <taxon>Glomeromycotina</taxon>
        <taxon>Glomeromycetes</taxon>
        <taxon>Diversisporales</taxon>
        <taxon>Acaulosporaceae</taxon>
        <taxon>Acaulospora</taxon>
    </lineage>
</organism>
<protein>
    <submittedName>
        <fullName evidence="1">9079_t:CDS:1</fullName>
    </submittedName>
</protein>
<accession>A0ACA9JXM7</accession>
<evidence type="ECO:0000313" key="1">
    <source>
        <dbReference type="EMBL" id="CAG8441433.1"/>
    </source>
</evidence>
<keyword evidence="2" id="KW-1185">Reference proteome</keyword>
<reference evidence="1" key="1">
    <citation type="submission" date="2021-06" db="EMBL/GenBank/DDBJ databases">
        <authorList>
            <person name="Kallberg Y."/>
            <person name="Tangrot J."/>
            <person name="Rosling A."/>
        </authorList>
    </citation>
    <scope>NUCLEOTIDE SEQUENCE</scope>
    <source>
        <strain evidence="1">CL356</strain>
    </source>
</reference>
<dbReference type="Proteomes" id="UP000789525">
    <property type="component" value="Unassembled WGS sequence"/>
</dbReference>
<sequence>MGSYVRQQRDHVLDSSNAIYTAESTNQTPTVAQSYYGFQQASSENLSKTALDSGTDTNGFQYRNPNFGRVIPQGEIVSRIVPYWEVEIKLYPLFFYMVANQCINNKTLIYVPPPF</sequence>
<comment type="caution">
    <text evidence="1">The sequence shown here is derived from an EMBL/GenBank/DDBJ whole genome shotgun (WGS) entry which is preliminary data.</text>
</comment>